<evidence type="ECO:0000256" key="3">
    <source>
        <dbReference type="ARBA" id="ARBA00023163"/>
    </source>
</evidence>
<dbReference type="GO" id="GO:0003677">
    <property type="term" value="F:DNA binding"/>
    <property type="evidence" value="ECO:0007669"/>
    <property type="project" value="UniProtKB-UniRule"/>
</dbReference>
<evidence type="ECO:0000256" key="4">
    <source>
        <dbReference type="PROSITE-ProRule" id="PRU00335"/>
    </source>
</evidence>
<dbReference type="InterPro" id="IPR001647">
    <property type="entry name" value="HTH_TetR"/>
</dbReference>
<proteinExistence type="predicted"/>
<keyword evidence="1" id="KW-0805">Transcription regulation</keyword>
<evidence type="ECO:0000256" key="1">
    <source>
        <dbReference type="ARBA" id="ARBA00023015"/>
    </source>
</evidence>
<keyword evidence="7" id="KW-1185">Reference proteome</keyword>
<dbReference type="AlphaFoldDB" id="A0A328ZK07"/>
<evidence type="ECO:0000256" key="2">
    <source>
        <dbReference type="ARBA" id="ARBA00023125"/>
    </source>
</evidence>
<dbReference type="Pfam" id="PF00440">
    <property type="entry name" value="TetR_N"/>
    <property type="match status" value="1"/>
</dbReference>
<dbReference type="Gene3D" id="1.10.10.60">
    <property type="entry name" value="Homeodomain-like"/>
    <property type="match status" value="1"/>
</dbReference>
<dbReference type="SUPFAM" id="SSF46689">
    <property type="entry name" value="Homeodomain-like"/>
    <property type="match status" value="1"/>
</dbReference>
<dbReference type="PANTHER" id="PTHR47506:SF7">
    <property type="entry name" value="TRANSCRIPTIONAL REGULATORY PROTEIN"/>
    <property type="match status" value="1"/>
</dbReference>
<evidence type="ECO:0000313" key="7">
    <source>
        <dbReference type="Proteomes" id="UP000248856"/>
    </source>
</evidence>
<dbReference type="InterPro" id="IPR009057">
    <property type="entry name" value="Homeodomain-like_sf"/>
</dbReference>
<dbReference type="EMBL" id="QLTA01000002">
    <property type="protein sequence ID" value="RAR86219.1"/>
    <property type="molecule type" value="Genomic_DNA"/>
</dbReference>
<reference evidence="6 7" key="1">
    <citation type="submission" date="2018-06" db="EMBL/GenBank/DDBJ databases">
        <title>Genomic Encyclopedia of Archaeal and Bacterial Type Strains, Phase II (KMG-II): from individual species to whole genera.</title>
        <authorList>
            <person name="Goeker M."/>
        </authorList>
    </citation>
    <scope>NUCLEOTIDE SEQUENCE [LARGE SCALE GENOMIC DNA]</scope>
    <source>
        <strain evidence="6 7">CFPB 3232</strain>
    </source>
</reference>
<accession>A0A328ZK07</accession>
<dbReference type="PRINTS" id="PR00455">
    <property type="entry name" value="HTHTETR"/>
</dbReference>
<dbReference type="OrthoDB" id="9798857at2"/>
<organism evidence="6 7">
    <name type="scientific">Paracidovorax anthurii</name>
    <dbReference type="NCBI Taxonomy" id="78229"/>
    <lineage>
        <taxon>Bacteria</taxon>
        <taxon>Pseudomonadati</taxon>
        <taxon>Pseudomonadota</taxon>
        <taxon>Betaproteobacteria</taxon>
        <taxon>Burkholderiales</taxon>
        <taxon>Comamonadaceae</taxon>
        <taxon>Paracidovorax</taxon>
    </lineage>
</organism>
<comment type="caution">
    <text evidence="6">The sequence shown here is derived from an EMBL/GenBank/DDBJ whole genome shotgun (WGS) entry which is preliminary data.</text>
</comment>
<dbReference type="RefSeq" id="WP_111875677.1">
    <property type="nucleotide sequence ID" value="NZ_CBCSGC010000052.1"/>
</dbReference>
<dbReference type="InterPro" id="IPR036271">
    <property type="entry name" value="Tet_transcr_reg_TetR-rel_C_sf"/>
</dbReference>
<sequence length="194" mass="21131">MRYDAEHKQRTRERVVRETSEALREHGPDQIGVATLMARAGLTHGGFYAHFASKEALVAEAIASMFEDQRGAFDRAMQDSPPAEGLAAYIDRYLSTRHRDHRGQGCPVAALSGDLARMPASMRESFDAGVGHMIDRIAGILHQLAHEHPREQAASAVAEMVGALTVARAISDPKLSRSLLHASKDGLKKRLGLA</sequence>
<dbReference type="Proteomes" id="UP000248856">
    <property type="component" value="Unassembled WGS sequence"/>
</dbReference>
<dbReference type="Gene3D" id="1.10.357.10">
    <property type="entry name" value="Tetracycline Repressor, domain 2"/>
    <property type="match status" value="1"/>
</dbReference>
<keyword evidence="2 4" id="KW-0238">DNA-binding</keyword>
<evidence type="ECO:0000259" key="5">
    <source>
        <dbReference type="PROSITE" id="PS50977"/>
    </source>
</evidence>
<keyword evidence="3" id="KW-0804">Transcription</keyword>
<gene>
    <name evidence="6" type="ORF">AX018_1002181</name>
</gene>
<name>A0A328ZK07_9BURK</name>
<dbReference type="PROSITE" id="PS50977">
    <property type="entry name" value="HTH_TETR_2"/>
    <property type="match status" value="1"/>
</dbReference>
<feature type="domain" description="HTH tetR-type" evidence="5">
    <location>
        <begin position="9"/>
        <end position="69"/>
    </location>
</feature>
<dbReference type="PANTHER" id="PTHR47506">
    <property type="entry name" value="TRANSCRIPTIONAL REGULATORY PROTEIN"/>
    <property type="match status" value="1"/>
</dbReference>
<dbReference type="SUPFAM" id="SSF48498">
    <property type="entry name" value="Tetracyclin repressor-like, C-terminal domain"/>
    <property type="match status" value="1"/>
</dbReference>
<feature type="DNA-binding region" description="H-T-H motif" evidence="4">
    <location>
        <begin position="32"/>
        <end position="51"/>
    </location>
</feature>
<evidence type="ECO:0000313" key="6">
    <source>
        <dbReference type="EMBL" id="RAR86219.1"/>
    </source>
</evidence>
<protein>
    <submittedName>
        <fullName evidence="6">TetR family transcriptional regulator</fullName>
    </submittedName>
</protein>